<dbReference type="PANTHER" id="PTHR38465">
    <property type="entry name" value="HTH-TYPE TRANSCRIPTIONAL REGULATOR MJ1563-RELATED"/>
    <property type="match status" value="1"/>
</dbReference>
<name>A0ABW8YXK1_9FLAO</name>
<dbReference type="SUPFAM" id="SSF46785">
    <property type="entry name" value="Winged helix' DNA-binding domain"/>
    <property type="match status" value="1"/>
</dbReference>
<evidence type="ECO:0008006" key="6">
    <source>
        <dbReference type="Google" id="ProtNLM"/>
    </source>
</evidence>
<proteinExistence type="predicted"/>
<sequence length="171" mass="19916">MADLTQQKEELIEMYGVHFELQYNLPPLASRILGILIIDSCKKGLTFEELTDRTAASKSSVSTSINLLLKLEKINYYTICGDRKKYFKPSPFSERLKGYLKMIAFEKEILERMLDYRKKTASCPAEQCSLENTKAYKDHVLNIENLLLEAVEKFKKIEQKKVDQYNTHKNH</sequence>
<keyword evidence="1" id="KW-0805">Transcription regulation</keyword>
<evidence type="ECO:0000256" key="2">
    <source>
        <dbReference type="ARBA" id="ARBA00023125"/>
    </source>
</evidence>
<dbReference type="EMBL" id="JBELPZ010000011">
    <property type="protein sequence ID" value="MFL9845046.1"/>
    <property type="molecule type" value="Genomic_DNA"/>
</dbReference>
<keyword evidence="3" id="KW-0804">Transcription</keyword>
<dbReference type="PANTHER" id="PTHR38465:SF1">
    <property type="entry name" value="HTH-TYPE TRANSCRIPTIONAL REGULATOR MJ1563-RELATED"/>
    <property type="match status" value="1"/>
</dbReference>
<keyword evidence="5" id="KW-1185">Reference proteome</keyword>
<dbReference type="InterPro" id="IPR036390">
    <property type="entry name" value="WH_DNA-bd_sf"/>
</dbReference>
<keyword evidence="2" id="KW-0238">DNA-binding</keyword>
<evidence type="ECO:0000256" key="3">
    <source>
        <dbReference type="ARBA" id="ARBA00023163"/>
    </source>
</evidence>
<reference evidence="4 5" key="1">
    <citation type="submission" date="2024-06" db="EMBL/GenBank/DDBJ databases">
        <authorList>
            <person name="Kaempfer P."/>
            <person name="Viver T."/>
        </authorList>
    </citation>
    <scope>NUCLEOTIDE SEQUENCE [LARGE SCALE GENOMIC DNA]</scope>
    <source>
        <strain evidence="4 5">ST-119</strain>
    </source>
</reference>
<dbReference type="RefSeq" id="WP_408085312.1">
    <property type="nucleotide sequence ID" value="NZ_JBELPZ010000011.1"/>
</dbReference>
<accession>A0ABW8YXK1</accession>
<evidence type="ECO:0000313" key="4">
    <source>
        <dbReference type="EMBL" id="MFL9845046.1"/>
    </source>
</evidence>
<gene>
    <name evidence="4" type="ORF">ABS766_11505</name>
</gene>
<comment type="caution">
    <text evidence="4">The sequence shown here is derived from an EMBL/GenBank/DDBJ whole genome shotgun (WGS) entry which is preliminary data.</text>
</comment>
<dbReference type="InterPro" id="IPR052362">
    <property type="entry name" value="HTH-GbsR_regulator"/>
</dbReference>
<evidence type="ECO:0000256" key="1">
    <source>
        <dbReference type="ARBA" id="ARBA00023015"/>
    </source>
</evidence>
<dbReference type="Proteomes" id="UP001629156">
    <property type="component" value="Unassembled WGS sequence"/>
</dbReference>
<evidence type="ECO:0000313" key="5">
    <source>
        <dbReference type="Proteomes" id="UP001629156"/>
    </source>
</evidence>
<protein>
    <recommendedName>
        <fullName evidence="6">DNA-binding transcriptional regulator GbsR, MarR family</fullName>
    </recommendedName>
</protein>
<dbReference type="Gene3D" id="1.10.10.10">
    <property type="entry name" value="Winged helix-like DNA-binding domain superfamily/Winged helix DNA-binding domain"/>
    <property type="match status" value="1"/>
</dbReference>
<dbReference type="InterPro" id="IPR036388">
    <property type="entry name" value="WH-like_DNA-bd_sf"/>
</dbReference>
<organism evidence="4 5">
    <name type="scientific">Flavobacterium rhizosphaerae</name>
    <dbReference type="NCBI Taxonomy" id="3163298"/>
    <lineage>
        <taxon>Bacteria</taxon>
        <taxon>Pseudomonadati</taxon>
        <taxon>Bacteroidota</taxon>
        <taxon>Flavobacteriia</taxon>
        <taxon>Flavobacteriales</taxon>
        <taxon>Flavobacteriaceae</taxon>
        <taxon>Flavobacterium</taxon>
    </lineage>
</organism>